<feature type="transmembrane region" description="Helical" evidence="7">
    <location>
        <begin position="164"/>
        <end position="187"/>
    </location>
</feature>
<feature type="transmembrane region" description="Helical" evidence="7">
    <location>
        <begin position="378"/>
        <end position="400"/>
    </location>
</feature>
<comment type="caution">
    <text evidence="8">The sequence shown here is derived from an EMBL/GenBank/DDBJ whole genome shotgun (WGS) entry which is preliminary data.</text>
</comment>
<organism evidence="8 9">
    <name type="scientific">Agromyces allii</name>
    <dbReference type="NCBI Taxonomy" id="393607"/>
    <lineage>
        <taxon>Bacteria</taxon>
        <taxon>Bacillati</taxon>
        <taxon>Actinomycetota</taxon>
        <taxon>Actinomycetes</taxon>
        <taxon>Micrococcales</taxon>
        <taxon>Microbacteriaceae</taxon>
        <taxon>Agromyces</taxon>
    </lineage>
</organism>
<dbReference type="InterPro" id="IPR050833">
    <property type="entry name" value="Poly_Biosynth_Transport"/>
</dbReference>
<keyword evidence="9" id="KW-1185">Reference proteome</keyword>
<dbReference type="PANTHER" id="PTHR30250:SF10">
    <property type="entry name" value="LIPOPOLYSACCHARIDE BIOSYNTHESIS PROTEIN WZXC"/>
    <property type="match status" value="1"/>
</dbReference>
<evidence type="ECO:0000256" key="4">
    <source>
        <dbReference type="ARBA" id="ARBA00022692"/>
    </source>
</evidence>
<feature type="transmembrane region" description="Helical" evidence="7">
    <location>
        <begin position="38"/>
        <end position="57"/>
    </location>
</feature>
<feature type="transmembrane region" description="Helical" evidence="7">
    <location>
        <begin position="322"/>
        <end position="344"/>
    </location>
</feature>
<reference evidence="8 9" key="1">
    <citation type="journal article" date="2019" name="Int. J. Syst. Evol. Microbiol.">
        <title>The Global Catalogue of Microorganisms (GCM) 10K type strain sequencing project: providing services to taxonomists for standard genome sequencing and annotation.</title>
        <authorList>
            <consortium name="The Broad Institute Genomics Platform"/>
            <consortium name="The Broad Institute Genome Sequencing Center for Infectious Disease"/>
            <person name="Wu L."/>
            <person name="Ma J."/>
        </authorList>
    </citation>
    <scope>NUCLEOTIDE SEQUENCE [LARGE SCALE GENOMIC DNA]</scope>
    <source>
        <strain evidence="8 9">JCM 13584</strain>
    </source>
</reference>
<accession>A0ABN2R1U2</accession>
<name>A0ABN2R1U2_9MICO</name>
<dbReference type="CDD" id="cd13127">
    <property type="entry name" value="MATE_tuaB_like"/>
    <property type="match status" value="1"/>
</dbReference>
<dbReference type="PANTHER" id="PTHR30250">
    <property type="entry name" value="PST FAMILY PREDICTED COLANIC ACID TRANSPORTER"/>
    <property type="match status" value="1"/>
</dbReference>
<evidence type="ECO:0000313" key="9">
    <source>
        <dbReference type="Proteomes" id="UP001499954"/>
    </source>
</evidence>
<feature type="transmembrane region" description="Helical" evidence="7">
    <location>
        <begin position="108"/>
        <end position="126"/>
    </location>
</feature>
<sequence>MSRGARGGAALIVGQFLKLAIQFASLVLLSRLLAPEDFGLVAMVSVFLALGSLLRDFGMPTAALQAKRLTDQQASNFFWASTVLGIAAAVLLSLVSPLLASLYAEPRLLLIAPAMSVTLALSGAQAQLQVQLARASRFTSLAVTDVVAQGAALVVALFGAAAGWGYWAIVVQPVVATALLLLLRASLLAWIPRLPRRGHETGALFRVGWDIGLAQLLAFAANNVDTLVIGLRWGPGQLGFYNRAFQLYTVPRSGVLDPLTQVALPTLSAAVERGRKASDLLLRIQFTLSAALSLAYLIAATTADWLLPLLLGEQWSQAVGPFQVLALGGFFAAFGTVSYWVFLLEGKSRQLLYLHLVTKPMMVALVLCGLPFGITGVAAGYALAQALAWPINLFWLSRVAQQDSWAYFRTGLRTLVPAGVAFALTRVVLVSLDMPGDVAPTIVGSILATAFFFGVMVAIPGGYSHLAAALRLVPLMVRRRLLE</sequence>
<feature type="transmembrane region" description="Helical" evidence="7">
    <location>
        <begin position="351"/>
        <end position="372"/>
    </location>
</feature>
<keyword evidence="5 7" id="KW-1133">Transmembrane helix</keyword>
<evidence type="ECO:0000256" key="6">
    <source>
        <dbReference type="ARBA" id="ARBA00023136"/>
    </source>
</evidence>
<dbReference type="Pfam" id="PF13440">
    <property type="entry name" value="Polysacc_synt_3"/>
    <property type="match status" value="1"/>
</dbReference>
<evidence type="ECO:0000256" key="5">
    <source>
        <dbReference type="ARBA" id="ARBA00022989"/>
    </source>
</evidence>
<comment type="subcellular location">
    <subcellularLocation>
        <location evidence="1">Cell membrane</location>
        <topology evidence="1">Multi-pass membrane protein</topology>
    </subcellularLocation>
</comment>
<feature type="transmembrane region" description="Helical" evidence="7">
    <location>
        <begin position="442"/>
        <end position="470"/>
    </location>
</feature>
<evidence type="ECO:0000256" key="3">
    <source>
        <dbReference type="ARBA" id="ARBA00022475"/>
    </source>
</evidence>
<evidence type="ECO:0000313" key="8">
    <source>
        <dbReference type="EMBL" id="GAA1962086.1"/>
    </source>
</evidence>
<keyword evidence="6 7" id="KW-0472">Membrane</keyword>
<dbReference type="Proteomes" id="UP001499954">
    <property type="component" value="Unassembled WGS sequence"/>
</dbReference>
<keyword evidence="4 7" id="KW-0812">Transmembrane</keyword>
<comment type="similarity">
    <text evidence="2">Belongs to the polysaccharide synthase family.</text>
</comment>
<gene>
    <name evidence="8" type="ORF">GCM10009717_31110</name>
</gene>
<feature type="transmembrane region" description="Helical" evidence="7">
    <location>
        <begin position="280"/>
        <end position="302"/>
    </location>
</feature>
<proteinExistence type="inferred from homology"/>
<protein>
    <submittedName>
        <fullName evidence="8">Lipopolysaccharide biosynthesis protein</fullName>
    </submittedName>
</protein>
<evidence type="ECO:0000256" key="1">
    <source>
        <dbReference type="ARBA" id="ARBA00004651"/>
    </source>
</evidence>
<feature type="transmembrane region" description="Helical" evidence="7">
    <location>
        <begin position="138"/>
        <end position="158"/>
    </location>
</feature>
<evidence type="ECO:0000256" key="2">
    <source>
        <dbReference type="ARBA" id="ARBA00007430"/>
    </source>
</evidence>
<keyword evidence="3" id="KW-1003">Cell membrane</keyword>
<feature type="transmembrane region" description="Helical" evidence="7">
    <location>
        <begin position="12"/>
        <end position="32"/>
    </location>
</feature>
<evidence type="ECO:0000256" key="7">
    <source>
        <dbReference type="SAM" id="Phobius"/>
    </source>
</evidence>
<feature type="transmembrane region" description="Helical" evidence="7">
    <location>
        <begin position="412"/>
        <end position="430"/>
    </location>
</feature>
<dbReference type="EMBL" id="BAAAMK010000008">
    <property type="protein sequence ID" value="GAA1962086.1"/>
    <property type="molecule type" value="Genomic_DNA"/>
</dbReference>
<feature type="transmembrane region" description="Helical" evidence="7">
    <location>
        <begin position="77"/>
        <end position="102"/>
    </location>
</feature>